<dbReference type="EMBL" id="CP003659">
    <property type="protein sequence ID" value="AFZ60836.1"/>
    <property type="molecule type" value="Genomic_DNA"/>
</dbReference>
<name>K9ZNR3_ANACC</name>
<sequence>MSLKRLTLREAYIFGLKPQSFQVAFLSKMSGIFSKQLVDSDLVSVNTNPHG</sequence>
<gene>
    <name evidence="1" type="ordered locus">Anacy_5524</name>
</gene>
<keyword evidence="2" id="KW-1185">Reference proteome</keyword>
<accession>K9ZNR3</accession>
<dbReference type="HOGENOM" id="CLU_3094883_0_0_3"/>
<dbReference type="Proteomes" id="UP000010474">
    <property type="component" value="Chromosome"/>
</dbReference>
<dbReference type="KEGG" id="acy:Anacy_5524"/>
<proteinExistence type="predicted"/>
<evidence type="ECO:0000313" key="1">
    <source>
        <dbReference type="EMBL" id="AFZ60836.1"/>
    </source>
</evidence>
<dbReference type="STRING" id="272123.Anacy_5524"/>
<organism evidence="1 2">
    <name type="scientific">Anabaena cylindrica (strain ATCC 27899 / PCC 7122)</name>
    <dbReference type="NCBI Taxonomy" id="272123"/>
    <lineage>
        <taxon>Bacteria</taxon>
        <taxon>Bacillati</taxon>
        <taxon>Cyanobacteriota</taxon>
        <taxon>Cyanophyceae</taxon>
        <taxon>Nostocales</taxon>
        <taxon>Nostocaceae</taxon>
        <taxon>Anabaena</taxon>
    </lineage>
</organism>
<evidence type="ECO:0000313" key="2">
    <source>
        <dbReference type="Proteomes" id="UP000010474"/>
    </source>
</evidence>
<protein>
    <submittedName>
        <fullName evidence="1">Uncharacterized protein</fullName>
    </submittedName>
</protein>
<dbReference type="AlphaFoldDB" id="K9ZNR3"/>
<reference evidence="2" key="1">
    <citation type="journal article" date="2013" name="Proc. Natl. Acad. Sci. U.S.A.">
        <title>Improving the coverage of the cyanobacterial phylum using diversity-driven genome sequencing.</title>
        <authorList>
            <person name="Shih P.M."/>
            <person name="Wu D."/>
            <person name="Latifi A."/>
            <person name="Axen S.D."/>
            <person name="Fewer D.P."/>
            <person name="Talla E."/>
            <person name="Calteau A."/>
            <person name="Cai F."/>
            <person name="Tandeau de Marsac N."/>
            <person name="Rippka R."/>
            <person name="Herdman M."/>
            <person name="Sivonen K."/>
            <person name="Coursin T."/>
            <person name="Laurent T."/>
            <person name="Goodwin L."/>
            <person name="Nolan M."/>
            <person name="Davenport K.W."/>
            <person name="Han C.S."/>
            <person name="Rubin E.M."/>
            <person name="Eisen J.A."/>
            <person name="Woyke T."/>
            <person name="Gugger M."/>
            <person name="Kerfeld C.A."/>
        </authorList>
    </citation>
    <scope>NUCLEOTIDE SEQUENCE [LARGE SCALE GENOMIC DNA]</scope>
    <source>
        <strain evidence="2">ATCC 27899 / PCC 7122</strain>
    </source>
</reference>